<dbReference type="OrthoDB" id="1676590at2"/>
<reference evidence="3 4" key="1">
    <citation type="submission" date="2019-02" db="EMBL/GenBank/DDBJ databases">
        <title>Closed genome of Sporomusa termitida DSM 4440.</title>
        <authorList>
            <person name="Poehlein A."/>
            <person name="Daniel R."/>
        </authorList>
    </citation>
    <scope>NUCLEOTIDE SEQUENCE [LARGE SCALE GENOMIC DNA]</scope>
    <source>
        <strain evidence="3 4">DSM 4440</strain>
    </source>
</reference>
<keyword evidence="4" id="KW-1185">Reference proteome</keyword>
<dbReference type="AlphaFoldDB" id="A0A517DXV2"/>
<dbReference type="EMBL" id="CP036259">
    <property type="protein sequence ID" value="QDR82185.1"/>
    <property type="molecule type" value="Genomic_DNA"/>
</dbReference>
<evidence type="ECO:0000256" key="1">
    <source>
        <dbReference type="SAM" id="MobiDB-lite"/>
    </source>
</evidence>
<keyword evidence="2" id="KW-0732">Signal</keyword>
<dbReference type="RefSeq" id="WP_144351601.1">
    <property type="nucleotide sequence ID" value="NZ_CP036259.1"/>
</dbReference>
<feature type="compositionally biased region" description="Basic and acidic residues" evidence="1">
    <location>
        <begin position="64"/>
        <end position="95"/>
    </location>
</feature>
<evidence type="ECO:0008006" key="5">
    <source>
        <dbReference type="Google" id="ProtNLM"/>
    </source>
</evidence>
<feature type="signal peptide" evidence="2">
    <location>
        <begin position="1"/>
        <end position="41"/>
    </location>
</feature>
<sequence>MSTSRRKIARRKYKRLVAALAGAAVVSSALLPGLPISKVQAAEKTIVASPAPATEAASPSPDTDTTKKPVQDRTNDRGTERDKDRNKDRDKERPGDNQNIAGSPVAAVKAAAAKYGFDARRDQFSLQSSSDRSAVVSVRKANGKTFSVRLTKDKNTWKIISVKEISSGVIRGGDPVDVVRANASRFGFDSYHDSFSLLSVTGSKAIVQVKTSGQTFKVDLEKNSGKWVITTIRGIGNSKYPATYRPASMYGAVGTVGPVVVAKEQTLYANNNFSGWAWNQSTYPADIKFGVLLANPASPDIEEVPDIIIDKVESVDFGRQFALYAHIGSVADKGYGIGIEKVVQTGNDLRVTVRTKSPLTNNRLTATQTNDVIPLDRVSLNFNNPITITFVDQNGTTLSTYTILRQ</sequence>
<feature type="region of interest" description="Disordered" evidence="1">
    <location>
        <begin position="49"/>
        <end position="104"/>
    </location>
</feature>
<evidence type="ECO:0000256" key="2">
    <source>
        <dbReference type="SAM" id="SignalP"/>
    </source>
</evidence>
<name>A0A517DXV2_9FIRM</name>
<dbReference type="Proteomes" id="UP000320776">
    <property type="component" value="Chromosome"/>
</dbReference>
<dbReference type="InterPro" id="IPR006311">
    <property type="entry name" value="TAT_signal"/>
</dbReference>
<organism evidence="3 4">
    <name type="scientific">Sporomusa termitida</name>
    <dbReference type="NCBI Taxonomy" id="2377"/>
    <lineage>
        <taxon>Bacteria</taxon>
        <taxon>Bacillati</taxon>
        <taxon>Bacillota</taxon>
        <taxon>Negativicutes</taxon>
        <taxon>Selenomonadales</taxon>
        <taxon>Sporomusaceae</taxon>
        <taxon>Sporomusa</taxon>
    </lineage>
</organism>
<gene>
    <name evidence="3" type="ORF">SPTER_36070</name>
</gene>
<feature type="chain" id="PRO_5022115495" description="PrcB C-terminal domain-containing protein" evidence="2">
    <location>
        <begin position="42"/>
        <end position="406"/>
    </location>
</feature>
<evidence type="ECO:0000313" key="4">
    <source>
        <dbReference type="Proteomes" id="UP000320776"/>
    </source>
</evidence>
<feature type="compositionally biased region" description="Low complexity" evidence="1">
    <location>
        <begin position="49"/>
        <end position="61"/>
    </location>
</feature>
<proteinExistence type="predicted"/>
<protein>
    <recommendedName>
        <fullName evidence="5">PrcB C-terminal domain-containing protein</fullName>
    </recommendedName>
</protein>
<accession>A0A517DXV2</accession>
<dbReference type="PROSITE" id="PS51318">
    <property type="entry name" value="TAT"/>
    <property type="match status" value="1"/>
</dbReference>
<evidence type="ECO:0000313" key="3">
    <source>
        <dbReference type="EMBL" id="QDR82185.1"/>
    </source>
</evidence>
<dbReference type="KEGG" id="sted:SPTER_36070"/>